<organism evidence="2 3">
    <name type="scientific">Anaerocolumna sedimenticola</name>
    <dbReference type="NCBI Taxonomy" id="2696063"/>
    <lineage>
        <taxon>Bacteria</taxon>
        <taxon>Bacillati</taxon>
        <taxon>Bacillota</taxon>
        <taxon>Clostridia</taxon>
        <taxon>Lachnospirales</taxon>
        <taxon>Lachnospiraceae</taxon>
        <taxon>Anaerocolumna</taxon>
    </lineage>
</organism>
<dbReference type="InterPro" id="IPR052159">
    <property type="entry name" value="Competence_DNA_uptake"/>
</dbReference>
<reference evidence="2 3" key="1">
    <citation type="submission" date="2020-01" db="EMBL/GenBank/DDBJ databases">
        <title>Genome analysis of Anaerocolumna sp. CBA3638.</title>
        <authorList>
            <person name="Kim J."/>
            <person name="Roh S.W."/>
        </authorList>
    </citation>
    <scope>NUCLEOTIDE SEQUENCE [LARGE SCALE GENOMIC DNA]</scope>
    <source>
        <strain evidence="2 3">CBA3638</strain>
    </source>
</reference>
<dbReference type="RefSeq" id="WP_161837703.1">
    <property type="nucleotide sequence ID" value="NZ_CP048000.1"/>
</dbReference>
<dbReference type="EMBL" id="CP048000">
    <property type="protein sequence ID" value="QHQ60875.1"/>
    <property type="molecule type" value="Genomic_DNA"/>
</dbReference>
<dbReference type="AlphaFoldDB" id="A0A6P1TMI1"/>
<dbReference type="InterPro" id="IPR036866">
    <property type="entry name" value="RibonucZ/Hydroxyglut_hydro"/>
</dbReference>
<keyword evidence="2" id="KW-0378">Hydrolase</keyword>
<accession>A0A6P1TMI1</accession>
<evidence type="ECO:0000313" key="3">
    <source>
        <dbReference type="Proteomes" id="UP000464314"/>
    </source>
</evidence>
<gene>
    <name evidence="2" type="ORF">Ana3638_08935</name>
</gene>
<evidence type="ECO:0000259" key="1">
    <source>
        <dbReference type="Pfam" id="PF00753"/>
    </source>
</evidence>
<dbReference type="Gene3D" id="3.60.15.10">
    <property type="entry name" value="Ribonuclease Z/Hydroxyacylglutathione hydrolase-like"/>
    <property type="match status" value="1"/>
</dbReference>
<feature type="domain" description="Metallo-beta-lactamase" evidence="1">
    <location>
        <begin position="32"/>
        <end position="86"/>
    </location>
</feature>
<dbReference type="PANTHER" id="PTHR30619">
    <property type="entry name" value="DNA INTERNALIZATION/COMPETENCE PROTEIN COMEC/REC2"/>
    <property type="match status" value="1"/>
</dbReference>
<protein>
    <submittedName>
        <fullName evidence="2">MBL fold metallo-hydrolase</fullName>
    </submittedName>
</protein>
<dbReference type="SUPFAM" id="SSF56281">
    <property type="entry name" value="Metallo-hydrolase/oxidoreductase"/>
    <property type="match status" value="1"/>
</dbReference>
<dbReference type="GO" id="GO:0016787">
    <property type="term" value="F:hydrolase activity"/>
    <property type="evidence" value="ECO:0007669"/>
    <property type="project" value="UniProtKB-KW"/>
</dbReference>
<keyword evidence="3" id="KW-1185">Reference proteome</keyword>
<dbReference type="Pfam" id="PF00753">
    <property type="entry name" value="Lactamase_B"/>
    <property type="match status" value="1"/>
</dbReference>
<name>A0A6P1TMI1_9FIRM</name>
<dbReference type="InterPro" id="IPR001279">
    <property type="entry name" value="Metallo-B-lactamas"/>
</dbReference>
<dbReference type="Proteomes" id="UP000464314">
    <property type="component" value="Chromosome"/>
</dbReference>
<dbReference type="PANTHER" id="PTHR30619:SF1">
    <property type="entry name" value="RECOMBINATION PROTEIN 2"/>
    <property type="match status" value="1"/>
</dbReference>
<dbReference type="KEGG" id="anr:Ana3638_08935"/>
<sequence>MPLQQSGIFNSPEETLDFCPGTFYIDICRIGNADSFLLWKNTDFMLVDTGNSINAADIIGLLIKRQVTRLKALTITHFDSDHMGAYLSIIDYMNSIKRSLTAQTIEHIYARKYTAAQLDIIPKDRYKNYVKFINGILRYLNRYEEEFDLEVLPEPGTLAAKAEDLFGAGAGLWIFPYKTNLNSHLSLDDTVQIWWLNRFDSYLKAGVSAKTMAGNINNDSLIFKVIYSDKSVLFLGDMGQSGLNDLLLYNSFYLRSDIIKIAHHGHKLSSPKYFIEEVCPVISLVTTTLKSAPDNAAFGNRLEELISENINFGTIVFSGDVRGDYSTIAIRYVEPKIFTANTSIIGYRPW</sequence>
<evidence type="ECO:0000313" key="2">
    <source>
        <dbReference type="EMBL" id="QHQ60875.1"/>
    </source>
</evidence>
<proteinExistence type="predicted"/>